<dbReference type="AlphaFoldDB" id="C2L0D4"/>
<gene>
    <name evidence="2" type="ORF">HMPREF6123_2203</name>
</gene>
<proteinExistence type="predicted"/>
<evidence type="ECO:0000256" key="1">
    <source>
        <dbReference type="SAM" id="Phobius"/>
    </source>
</evidence>
<dbReference type="Proteomes" id="UP000004121">
    <property type="component" value="Unassembled WGS sequence"/>
</dbReference>
<dbReference type="InParanoid" id="C2L0D4"/>
<dbReference type="EMBL" id="ACKX01000209">
    <property type="protein sequence ID" value="EEJ50518.1"/>
    <property type="molecule type" value="Genomic_DNA"/>
</dbReference>
<reference evidence="2 3" key="1">
    <citation type="submission" date="2009-04" db="EMBL/GenBank/DDBJ databases">
        <authorList>
            <person name="Qin X."/>
            <person name="Bachman B."/>
            <person name="Battles P."/>
            <person name="Bell A."/>
            <person name="Bess C."/>
            <person name="Bickham C."/>
            <person name="Chaboub L."/>
            <person name="Chen D."/>
            <person name="Coyle M."/>
            <person name="Deiros D.R."/>
            <person name="Dinh H."/>
            <person name="Forbes L."/>
            <person name="Fowler G."/>
            <person name="Francisco L."/>
            <person name="Fu Q."/>
            <person name="Gubbala S."/>
            <person name="Hale W."/>
            <person name="Han Y."/>
            <person name="Hemphill L."/>
            <person name="Highlander S.K."/>
            <person name="Hirani K."/>
            <person name="Hogues M."/>
            <person name="Jackson L."/>
            <person name="Jakkamsetti A."/>
            <person name="Javaid M."/>
            <person name="Jiang H."/>
            <person name="Korchina V."/>
            <person name="Kovar C."/>
            <person name="Lara F."/>
            <person name="Lee S."/>
            <person name="Mata R."/>
            <person name="Mathew T."/>
            <person name="Moen C."/>
            <person name="Morales K."/>
            <person name="Munidasa M."/>
            <person name="Nazareth L."/>
            <person name="Ngo R."/>
            <person name="Nguyen L."/>
            <person name="Okwuonu G."/>
            <person name="Ongeri F."/>
            <person name="Patil S."/>
            <person name="Petrosino J."/>
            <person name="Pham C."/>
            <person name="Pham P."/>
            <person name="Pu L.-L."/>
            <person name="Puazo M."/>
            <person name="Raj R."/>
            <person name="Reid J."/>
            <person name="Rouhana J."/>
            <person name="Saada N."/>
            <person name="Shang Y."/>
            <person name="Simmons D."/>
            <person name="Thornton R."/>
            <person name="Warren J."/>
            <person name="Weissenberger G."/>
            <person name="Zhang J."/>
            <person name="Zhang L."/>
            <person name="Zhou C."/>
            <person name="Zhu D."/>
            <person name="Muzny D."/>
            <person name="Worley K."/>
            <person name="Gibbs R."/>
        </authorList>
    </citation>
    <scope>NUCLEOTIDE SEQUENCE [LARGE SCALE GENOMIC DNA]</scope>
    <source>
        <strain evidence="2 3">F0268</strain>
    </source>
</reference>
<accession>C2L0D4</accession>
<keyword evidence="1" id="KW-0472">Membrane</keyword>
<keyword evidence="1" id="KW-0812">Transmembrane</keyword>
<name>C2L0D4_9FIRM</name>
<evidence type="ECO:0000313" key="3">
    <source>
        <dbReference type="Proteomes" id="UP000004121"/>
    </source>
</evidence>
<comment type="caution">
    <text evidence="2">The sequence shown here is derived from an EMBL/GenBank/DDBJ whole genome shotgun (WGS) entry which is preliminary data.</text>
</comment>
<keyword evidence="3" id="KW-1185">Reference proteome</keyword>
<evidence type="ECO:0000313" key="2">
    <source>
        <dbReference type="EMBL" id="EEJ50518.1"/>
    </source>
</evidence>
<feature type="transmembrane region" description="Helical" evidence="1">
    <location>
        <begin position="12"/>
        <end position="33"/>
    </location>
</feature>
<sequence length="64" mass="7616">MFVVRGDLHILVLYFLIIYYSVLNGSHAYAYCLTKRSFPFPFMGDNMPRFSILLINQEFLLLHR</sequence>
<organism evidence="2 3">
    <name type="scientific">Oribacterium sinus F0268</name>
    <dbReference type="NCBI Taxonomy" id="585501"/>
    <lineage>
        <taxon>Bacteria</taxon>
        <taxon>Bacillati</taxon>
        <taxon>Bacillota</taxon>
        <taxon>Clostridia</taxon>
        <taxon>Lachnospirales</taxon>
        <taxon>Lachnospiraceae</taxon>
        <taxon>Oribacterium</taxon>
    </lineage>
</organism>
<keyword evidence="1" id="KW-1133">Transmembrane helix</keyword>
<protein>
    <submittedName>
        <fullName evidence="2">Uncharacterized protein</fullName>
    </submittedName>
</protein>
<dbReference type="HOGENOM" id="CLU_2863463_0_0_9"/>